<reference evidence="3 4" key="1">
    <citation type="submission" date="2018-02" db="EMBL/GenBank/DDBJ databases">
        <title>The genomes of Aspergillus section Nigri reveals drivers in fungal speciation.</title>
        <authorList>
            <consortium name="DOE Joint Genome Institute"/>
            <person name="Vesth T.C."/>
            <person name="Nybo J."/>
            <person name="Theobald S."/>
            <person name="Brandl J."/>
            <person name="Frisvad J.C."/>
            <person name="Nielsen K.F."/>
            <person name="Lyhne E.K."/>
            <person name="Kogle M.E."/>
            <person name="Kuo A."/>
            <person name="Riley R."/>
            <person name="Clum A."/>
            <person name="Nolan M."/>
            <person name="Lipzen A."/>
            <person name="Salamov A."/>
            <person name="Henrissat B."/>
            <person name="Wiebenga A."/>
            <person name="De vries R.P."/>
            <person name="Grigoriev I.V."/>
            <person name="Mortensen U.H."/>
            <person name="Andersen M.R."/>
            <person name="Baker S.E."/>
        </authorList>
    </citation>
    <scope>NUCLEOTIDE SEQUENCE [LARGE SCALE GENOMIC DNA]</scope>
    <source>
        <strain evidence="3 4">CBS 707.79</strain>
    </source>
</reference>
<feature type="region of interest" description="Disordered" evidence="1">
    <location>
        <begin position="1"/>
        <end position="23"/>
    </location>
</feature>
<keyword evidence="2" id="KW-1133">Transmembrane helix</keyword>
<dbReference type="AlphaFoldDB" id="A0A319D0Q8"/>
<evidence type="ECO:0000313" key="4">
    <source>
        <dbReference type="Proteomes" id="UP000247810"/>
    </source>
</evidence>
<keyword evidence="4" id="KW-1185">Reference proteome</keyword>
<keyword evidence="2" id="KW-0812">Transmembrane</keyword>
<keyword evidence="2" id="KW-0472">Membrane</keyword>
<gene>
    <name evidence="3" type="ORF">BO71DRAFT_401855</name>
</gene>
<evidence type="ECO:0000256" key="1">
    <source>
        <dbReference type="SAM" id="MobiDB-lite"/>
    </source>
</evidence>
<proteinExistence type="predicted"/>
<organism evidence="3 4">
    <name type="scientific">Aspergillus ellipticus CBS 707.79</name>
    <dbReference type="NCBI Taxonomy" id="1448320"/>
    <lineage>
        <taxon>Eukaryota</taxon>
        <taxon>Fungi</taxon>
        <taxon>Dikarya</taxon>
        <taxon>Ascomycota</taxon>
        <taxon>Pezizomycotina</taxon>
        <taxon>Eurotiomycetes</taxon>
        <taxon>Eurotiomycetidae</taxon>
        <taxon>Eurotiales</taxon>
        <taxon>Aspergillaceae</taxon>
        <taxon>Aspergillus</taxon>
        <taxon>Aspergillus subgen. Circumdati</taxon>
    </lineage>
</organism>
<evidence type="ECO:0000256" key="2">
    <source>
        <dbReference type="SAM" id="Phobius"/>
    </source>
</evidence>
<dbReference type="Proteomes" id="UP000247810">
    <property type="component" value="Unassembled WGS sequence"/>
</dbReference>
<sequence length="56" mass="6290">MSQTTYDLQHTYARGNTPPEDSKLEFRDELAPSKAACCFLLAGWLFTVCSNAIYLT</sequence>
<accession>A0A319D0Q8</accession>
<protein>
    <submittedName>
        <fullName evidence="3">Uncharacterized protein</fullName>
    </submittedName>
</protein>
<feature type="transmembrane region" description="Helical" evidence="2">
    <location>
        <begin position="35"/>
        <end position="55"/>
    </location>
</feature>
<dbReference type="EMBL" id="KZ825966">
    <property type="protein sequence ID" value="PYH90840.1"/>
    <property type="molecule type" value="Genomic_DNA"/>
</dbReference>
<evidence type="ECO:0000313" key="3">
    <source>
        <dbReference type="EMBL" id="PYH90840.1"/>
    </source>
</evidence>
<name>A0A319D0Q8_9EURO</name>
<dbReference type="VEuPathDB" id="FungiDB:BO71DRAFT_401855"/>